<evidence type="ECO:0000313" key="3">
    <source>
        <dbReference type="Proteomes" id="UP000295124"/>
    </source>
</evidence>
<reference evidence="2 3" key="1">
    <citation type="submission" date="2019-03" db="EMBL/GenBank/DDBJ databases">
        <title>Draft genome sequences of novel Actinobacteria.</title>
        <authorList>
            <person name="Sahin N."/>
            <person name="Ay H."/>
            <person name="Saygin H."/>
        </authorList>
    </citation>
    <scope>NUCLEOTIDE SEQUENCE [LARGE SCALE GENOMIC DNA]</scope>
    <source>
        <strain evidence="2 3">JCM 13523</strain>
    </source>
</reference>
<keyword evidence="2" id="KW-0378">Hydrolase</keyword>
<name>A0A4R4YHN3_9ACTN</name>
<evidence type="ECO:0000313" key="2">
    <source>
        <dbReference type="EMBL" id="TDD43524.1"/>
    </source>
</evidence>
<comment type="caution">
    <text evidence="2">The sequence shown here is derived from an EMBL/GenBank/DDBJ whole genome shotgun (WGS) entry which is preliminary data.</text>
</comment>
<gene>
    <name evidence="2" type="ORF">E1263_41575</name>
</gene>
<dbReference type="SUPFAM" id="SSF53474">
    <property type="entry name" value="alpha/beta-Hydrolases"/>
    <property type="match status" value="1"/>
</dbReference>
<accession>A0A4R4YHN3</accession>
<protein>
    <submittedName>
        <fullName evidence="2">Dienelactone hydrolase</fullName>
    </submittedName>
</protein>
<dbReference type="Gene3D" id="3.40.50.1820">
    <property type="entry name" value="alpha/beta hydrolase"/>
    <property type="match status" value="1"/>
</dbReference>
<dbReference type="OrthoDB" id="2834584at2"/>
<dbReference type="InterPro" id="IPR002925">
    <property type="entry name" value="Dienelactn_hydro"/>
</dbReference>
<dbReference type="Proteomes" id="UP000295124">
    <property type="component" value="Unassembled WGS sequence"/>
</dbReference>
<dbReference type="EMBL" id="SMKX01000258">
    <property type="protein sequence ID" value="TDD43524.1"/>
    <property type="molecule type" value="Genomic_DNA"/>
</dbReference>
<dbReference type="PANTHER" id="PTHR46623">
    <property type="entry name" value="CARBOXYMETHYLENEBUTENOLIDASE-RELATED"/>
    <property type="match status" value="1"/>
</dbReference>
<dbReference type="GO" id="GO:0016787">
    <property type="term" value="F:hydrolase activity"/>
    <property type="evidence" value="ECO:0007669"/>
    <property type="project" value="UniProtKB-KW"/>
</dbReference>
<dbReference type="RefSeq" id="WP_132177841.1">
    <property type="nucleotide sequence ID" value="NZ_SMKX01000258.1"/>
</dbReference>
<dbReference type="AlphaFoldDB" id="A0A4R4YHN3"/>
<sequence>MAEVVLYHHAQGLTEGVQAFADELRQAGHTVHTPDLYDGNTFDNLDDGIAYAKSIGFGKLLEAGVAYAQDLPENVVYAGFSMGVMPAQQLTQTRPGARGGLFFYSCLPVGEFSETWPAGVPVQIHGMDEDPWFTEEDGDLTSAQALVAANPTDAELFLYPGKSHLFADNSLSDYDAPAATLLTERTLTFLANLP</sequence>
<dbReference type="InterPro" id="IPR029058">
    <property type="entry name" value="AB_hydrolase_fold"/>
</dbReference>
<evidence type="ECO:0000259" key="1">
    <source>
        <dbReference type="Pfam" id="PF01738"/>
    </source>
</evidence>
<proteinExistence type="predicted"/>
<dbReference type="PANTHER" id="PTHR46623:SF6">
    <property type="entry name" value="ALPHA_BETA-HYDROLASES SUPERFAMILY PROTEIN"/>
    <property type="match status" value="1"/>
</dbReference>
<dbReference type="Pfam" id="PF01738">
    <property type="entry name" value="DLH"/>
    <property type="match status" value="1"/>
</dbReference>
<organism evidence="2 3">
    <name type="scientific">Kribbella antibiotica</name>
    <dbReference type="NCBI Taxonomy" id="190195"/>
    <lineage>
        <taxon>Bacteria</taxon>
        <taxon>Bacillati</taxon>
        <taxon>Actinomycetota</taxon>
        <taxon>Actinomycetes</taxon>
        <taxon>Propionibacteriales</taxon>
        <taxon>Kribbellaceae</taxon>
        <taxon>Kribbella</taxon>
    </lineage>
</organism>
<keyword evidence="3" id="KW-1185">Reference proteome</keyword>
<dbReference type="InterPro" id="IPR051049">
    <property type="entry name" value="Dienelactone_hydrolase-like"/>
</dbReference>
<feature type="domain" description="Dienelactone hydrolase" evidence="1">
    <location>
        <begin position="4"/>
        <end position="191"/>
    </location>
</feature>